<dbReference type="Pfam" id="PF13377">
    <property type="entry name" value="Peripla_BP_3"/>
    <property type="match status" value="1"/>
</dbReference>
<evidence type="ECO:0000313" key="5">
    <source>
        <dbReference type="EMBL" id="GAA1608356.1"/>
    </source>
</evidence>
<dbReference type="SUPFAM" id="SSF46785">
    <property type="entry name" value="Winged helix' DNA-binding domain"/>
    <property type="match status" value="1"/>
</dbReference>
<proteinExistence type="predicted"/>
<dbReference type="RefSeq" id="WP_344198993.1">
    <property type="nucleotide sequence ID" value="NZ_BAAAND010000012.1"/>
</dbReference>
<dbReference type="PROSITE" id="PS51000">
    <property type="entry name" value="HTH_DEOR_2"/>
    <property type="match status" value="1"/>
</dbReference>
<keyword evidence="2" id="KW-0238">DNA-binding</keyword>
<dbReference type="PANTHER" id="PTHR30146:SF155">
    <property type="entry name" value="ALANINE RACEMASE"/>
    <property type="match status" value="1"/>
</dbReference>
<comment type="caution">
    <text evidence="5">The sequence shown here is derived from an EMBL/GenBank/DDBJ whole genome shotgun (WGS) entry which is preliminary data.</text>
</comment>
<keyword evidence="3" id="KW-0804">Transcription</keyword>
<evidence type="ECO:0000259" key="4">
    <source>
        <dbReference type="PROSITE" id="PS51000"/>
    </source>
</evidence>
<feature type="domain" description="HTH deoR-type" evidence="4">
    <location>
        <begin position="6"/>
        <end position="61"/>
    </location>
</feature>
<name>A0ABN2ELH9_9ACTN</name>
<dbReference type="EMBL" id="BAAAND010000012">
    <property type="protein sequence ID" value="GAA1608356.1"/>
    <property type="molecule type" value="Genomic_DNA"/>
</dbReference>
<dbReference type="PRINTS" id="PR00037">
    <property type="entry name" value="HTHLACR"/>
</dbReference>
<reference evidence="5 6" key="1">
    <citation type="journal article" date="2019" name="Int. J. Syst. Evol. Microbiol.">
        <title>The Global Catalogue of Microorganisms (GCM) 10K type strain sequencing project: providing services to taxonomists for standard genome sequencing and annotation.</title>
        <authorList>
            <consortium name="The Broad Institute Genomics Platform"/>
            <consortium name="The Broad Institute Genome Sequencing Center for Infectious Disease"/>
            <person name="Wu L."/>
            <person name="Ma J."/>
        </authorList>
    </citation>
    <scope>NUCLEOTIDE SEQUENCE [LARGE SCALE GENOMIC DNA]</scope>
    <source>
        <strain evidence="5 6">JCM 14304</strain>
    </source>
</reference>
<dbReference type="SUPFAM" id="SSF53822">
    <property type="entry name" value="Periplasmic binding protein-like I"/>
    <property type="match status" value="1"/>
</dbReference>
<dbReference type="InterPro" id="IPR036390">
    <property type="entry name" value="WH_DNA-bd_sf"/>
</dbReference>
<dbReference type="InterPro" id="IPR001034">
    <property type="entry name" value="DeoR_HTH"/>
</dbReference>
<protein>
    <submittedName>
        <fullName evidence="5">Substrate-binding domain-containing protein</fullName>
    </submittedName>
</protein>
<evidence type="ECO:0000256" key="2">
    <source>
        <dbReference type="ARBA" id="ARBA00023125"/>
    </source>
</evidence>
<evidence type="ECO:0000256" key="3">
    <source>
        <dbReference type="ARBA" id="ARBA00023163"/>
    </source>
</evidence>
<dbReference type="PANTHER" id="PTHR30146">
    <property type="entry name" value="LACI-RELATED TRANSCRIPTIONAL REPRESSOR"/>
    <property type="match status" value="1"/>
</dbReference>
<gene>
    <name evidence="5" type="ORF">GCM10009742_68300</name>
</gene>
<sequence>MGQLLGSKRRELLVKWIERTGSVSALEAAAALGASVRTIQRDIHELSLAGRLTRVHGGAVAAGRRKPPGDARLRLGILVPTRGYCFDAVLAGAEQAAAATGSTLIEADYDYTDDLAASRYARISSLELDGLLVTPQLPATTWGQLCGTDVPVVLIERPWELGWVRDLDPATSVAAARAPVDHVFTDHQSGFVLGLDHLAALGHRTIHCLIRDTPTAPALLATATAYAETIAPARGVTLGITRLRRSADQIRVLTDAMRQLDPQPTALFVHTDEDAVNAQQLLASQGLAVPADISILSYDDGLPANPATGLSAVAPDRVALGKRAVEMIVDRLSSRGHHTHEAHPPTKLAIVPRLHHRATTAPADGARPAGPSAAAPPR</sequence>
<evidence type="ECO:0000313" key="6">
    <source>
        <dbReference type="Proteomes" id="UP001500190"/>
    </source>
</evidence>
<accession>A0ABN2ELH9</accession>
<dbReference type="Gene3D" id="3.40.50.2300">
    <property type="match status" value="2"/>
</dbReference>
<dbReference type="InterPro" id="IPR028082">
    <property type="entry name" value="Peripla_BP_I"/>
</dbReference>
<keyword evidence="6" id="KW-1185">Reference proteome</keyword>
<dbReference type="InterPro" id="IPR046335">
    <property type="entry name" value="LacI/GalR-like_sensor"/>
</dbReference>
<evidence type="ECO:0000256" key="1">
    <source>
        <dbReference type="ARBA" id="ARBA00023015"/>
    </source>
</evidence>
<keyword evidence="1" id="KW-0805">Transcription regulation</keyword>
<dbReference type="Proteomes" id="UP001500190">
    <property type="component" value="Unassembled WGS sequence"/>
</dbReference>
<dbReference type="Pfam" id="PF08220">
    <property type="entry name" value="HTH_DeoR"/>
    <property type="match status" value="1"/>
</dbReference>
<dbReference type="SMART" id="SM00420">
    <property type="entry name" value="HTH_DEOR"/>
    <property type="match status" value="1"/>
</dbReference>
<organism evidence="5 6">
    <name type="scientific">Kribbella karoonensis</name>
    <dbReference type="NCBI Taxonomy" id="324851"/>
    <lineage>
        <taxon>Bacteria</taxon>
        <taxon>Bacillati</taxon>
        <taxon>Actinomycetota</taxon>
        <taxon>Actinomycetes</taxon>
        <taxon>Propionibacteriales</taxon>
        <taxon>Kribbellaceae</taxon>
        <taxon>Kribbella</taxon>
    </lineage>
</organism>